<keyword evidence="2 3" id="KW-0786">Thiamine pyrophosphate</keyword>
<dbReference type="GO" id="GO:0009099">
    <property type="term" value="P:L-valine biosynthetic process"/>
    <property type="evidence" value="ECO:0007669"/>
    <property type="project" value="TreeGrafter"/>
</dbReference>
<dbReference type="PANTHER" id="PTHR18968">
    <property type="entry name" value="THIAMINE PYROPHOSPHATE ENZYMES"/>
    <property type="match status" value="1"/>
</dbReference>
<dbReference type="NCBIfam" id="NF006052">
    <property type="entry name" value="PRK08199.1"/>
    <property type="match status" value="1"/>
</dbReference>
<dbReference type="CDD" id="cd07035">
    <property type="entry name" value="TPP_PYR_POX_like"/>
    <property type="match status" value="1"/>
</dbReference>
<dbReference type="InterPro" id="IPR029061">
    <property type="entry name" value="THDP-binding"/>
</dbReference>
<comment type="caution">
    <text evidence="7">The sequence shown here is derived from an EMBL/GenBank/DDBJ whole genome shotgun (WGS) entry which is preliminary data.</text>
</comment>
<dbReference type="GO" id="GO:0050660">
    <property type="term" value="F:flavin adenine dinucleotide binding"/>
    <property type="evidence" value="ECO:0007669"/>
    <property type="project" value="TreeGrafter"/>
</dbReference>
<reference evidence="7 8" key="1">
    <citation type="submission" date="2019-03" db="EMBL/GenBank/DDBJ databases">
        <title>Genomic Encyclopedia of Type Strains, Phase IV (KMG-V): Genome sequencing to study the core and pangenomes of soil and plant-associated prokaryotes.</title>
        <authorList>
            <person name="Whitman W."/>
        </authorList>
    </citation>
    <scope>NUCLEOTIDE SEQUENCE [LARGE SCALE GENOMIC DNA]</scope>
    <source>
        <strain evidence="7 8">23C40</strain>
    </source>
</reference>
<evidence type="ECO:0000313" key="8">
    <source>
        <dbReference type="Proteomes" id="UP000295043"/>
    </source>
</evidence>
<dbReference type="SUPFAM" id="SSF52518">
    <property type="entry name" value="Thiamin diphosphate-binding fold (THDP-binding)"/>
    <property type="match status" value="2"/>
</dbReference>
<accession>A0A4R2BUD3</accession>
<dbReference type="InterPro" id="IPR012001">
    <property type="entry name" value="Thiamin_PyroP_enz_TPP-bd_dom"/>
</dbReference>
<dbReference type="SUPFAM" id="SSF52467">
    <property type="entry name" value="DHS-like NAD/FAD-binding domain"/>
    <property type="match status" value="1"/>
</dbReference>
<comment type="similarity">
    <text evidence="1 3">Belongs to the TPP enzyme family.</text>
</comment>
<evidence type="ECO:0000256" key="2">
    <source>
        <dbReference type="ARBA" id="ARBA00023052"/>
    </source>
</evidence>
<dbReference type="CDD" id="cd00568">
    <property type="entry name" value="TPP_enzymes"/>
    <property type="match status" value="1"/>
</dbReference>
<dbReference type="GO" id="GO:0030976">
    <property type="term" value="F:thiamine pyrophosphate binding"/>
    <property type="evidence" value="ECO:0007669"/>
    <property type="project" value="InterPro"/>
</dbReference>
<evidence type="ECO:0000259" key="6">
    <source>
        <dbReference type="Pfam" id="PF02776"/>
    </source>
</evidence>
<dbReference type="Pfam" id="PF02776">
    <property type="entry name" value="TPP_enzyme_N"/>
    <property type="match status" value="1"/>
</dbReference>
<dbReference type="GO" id="GO:0000287">
    <property type="term" value="F:magnesium ion binding"/>
    <property type="evidence" value="ECO:0007669"/>
    <property type="project" value="InterPro"/>
</dbReference>
<dbReference type="AlphaFoldDB" id="A0A4R2BUD3"/>
<dbReference type="FunFam" id="3.40.50.970:FF:000007">
    <property type="entry name" value="Acetolactate synthase"/>
    <property type="match status" value="1"/>
</dbReference>
<dbReference type="EMBL" id="SLVU01000006">
    <property type="protein sequence ID" value="TCN31407.1"/>
    <property type="molecule type" value="Genomic_DNA"/>
</dbReference>
<evidence type="ECO:0000256" key="3">
    <source>
        <dbReference type="RuleBase" id="RU362132"/>
    </source>
</evidence>
<dbReference type="InterPro" id="IPR012000">
    <property type="entry name" value="Thiamin_PyroP_enz_cen_dom"/>
</dbReference>
<sequence length="561" mass="61061">MNNEIKTRSGGQVLVDALRIHGVERVFGVPGESYLAALDAFHDAEEAIEFIICRQEGGAAYMAEAYGKMTGKPGVCFVTRGPGATNASVGVHTAFQDSTPMILFIGQVARDQMEREAFQEIDYRRMFGQMAKWVVEIEDAARIPELISQAFHRAVNGRPGPVVVALPEDMLTDEVAVADTPAYKRVEIYAGEAQLNELVALLASAKRPMVVAGGGGWTLQAVTDLRTFSESFSLPVVASFRCQDLFDNRHPNYAGDLGLAAGPKLIQHMKDCDLLISIGARLGEMTTGAYTLIDIPVPKQTLVHIHPGAEELGRVYHAALPINASVAGFLSQAAKLQPAASPAWTEWTKDAHADYLENLKHPQIPGPVQMGDVMEWLRGHLPADAILTTGAGNYSAWAHRFYQYRTFRTQLGPTNGSMGYGVPAAIAAKITAPDRTVVAFAGDGCFLMNGQELATAMQYDARVIFLVINNGMYGTIRMHQERNYPGRVSGTRLTNPDFATLARSYGLHGETVERTEEFAPAFQRCEAAGKPALIEIRVDPEALTPKMSLTQIREQAIAQGR</sequence>
<dbReference type="PROSITE" id="PS00187">
    <property type="entry name" value="TPP_ENZYMES"/>
    <property type="match status" value="1"/>
</dbReference>
<evidence type="ECO:0000259" key="4">
    <source>
        <dbReference type="Pfam" id="PF00205"/>
    </source>
</evidence>
<dbReference type="GO" id="GO:0005948">
    <property type="term" value="C:acetolactate synthase complex"/>
    <property type="evidence" value="ECO:0007669"/>
    <property type="project" value="TreeGrafter"/>
</dbReference>
<dbReference type="InterPro" id="IPR000399">
    <property type="entry name" value="TPP-bd_CS"/>
</dbReference>
<organism evidence="7 8">
    <name type="scientific">Sinorhizobium americanum</name>
    <dbReference type="NCBI Taxonomy" id="194963"/>
    <lineage>
        <taxon>Bacteria</taxon>
        <taxon>Pseudomonadati</taxon>
        <taxon>Pseudomonadota</taxon>
        <taxon>Alphaproteobacteria</taxon>
        <taxon>Hyphomicrobiales</taxon>
        <taxon>Rhizobiaceae</taxon>
        <taxon>Sinorhizobium/Ensifer group</taxon>
        <taxon>Sinorhizobium</taxon>
    </lineage>
</organism>
<dbReference type="Proteomes" id="UP000295043">
    <property type="component" value="Unassembled WGS sequence"/>
</dbReference>
<feature type="domain" description="Thiamine pyrophosphate enzyme N-terminal TPP-binding" evidence="6">
    <location>
        <begin position="9"/>
        <end position="123"/>
    </location>
</feature>
<dbReference type="InterPro" id="IPR011766">
    <property type="entry name" value="TPP_enzyme_TPP-bd"/>
</dbReference>
<name>A0A4R2BUD3_9HYPH</name>
<evidence type="ECO:0000256" key="1">
    <source>
        <dbReference type="ARBA" id="ARBA00007812"/>
    </source>
</evidence>
<dbReference type="Pfam" id="PF00205">
    <property type="entry name" value="TPP_enzyme_M"/>
    <property type="match status" value="1"/>
</dbReference>
<dbReference type="Gene3D" id="3.40.50.1220">
    <property type="entry name" value="TPP-binding domain"/>
    <property type="match status" value="1"/>
</dbReference>
<evidence type="ECO:0000313" key="7">
    <source>
        <dbReference type="EMBL" id="TCN31407.1"/>
    </source>
</evidence>
<dbReference type="GO" id="GO:0009097">
    <property type="term" value="P:isoleucine biosynthetic process"/>
    <property type="evidence" value="ECO:0007669"/>
    <property type="project" value="TreeGrafter"/>
</dbReference>
<feature type="domain" description="Thiamine pyrophosphate enzyme TPP-binding" evidence="5">
    <location>
        <begin position="390"/>
        <end position="536"/>
    </location>
</feature>
<dbReference type="GO" id="GO:0003984">
    <property type="term" value="F:acetolactate synthase activity"/>
    <property type="evidence" value="ECO:0007669"/>
    <property type="project" value="TreeGrafter"/>
</dbReference>
<dbReference type="PANTHER" id="PTHR18968:SF120">
    <property type="entry name" value="ACETOLACTATE SYNTHASE LARGE SUBUNIT"/>
    <property type="match status" value="1"/>
</dbReference>
<gene>
    <name evidence="7" type="ORF">EV184_106180</name>
</gene>
<evidence type="ECO:0000259" key="5">
    <source>
        <dbReference type="Pfam" id="PF02775"/>
    </source>
</evidence>
<dbReference type="InterPro" id="IPR045229">
    <property type="entry name" value="TPP_enz"/>
</dbReference>
<dbReference type="Pfam" id="PF02775">
    <property type="entry name" value="TPP_enzyme_C"/>
    <property type="match status" value="1"/>
</dbReference>
<feature type="domain" description="Thiamine pyrophosphate enzyme central" evidence="4">
    <location>
        <begin position="195"/>
        <end position="332"/>
    </location>
</feature>
<protein>
    <submittedName>
        <fullName evidence="7">Acetolactate synthase-1/2/3 large subunit</fullName>
    </submittedName>
</protein>
<dbReference type="Gene3D" id="3.40.50.970">
    <property type="match status" value="2"/>
</dbReference>
<dbReference type="RefSeq" id="WP_132074663.1">
    <property type="nucleotide sequence ID" value="NZ_SLVU01000006.1"/>
</dbReference>
<dbReference type="InterPro" id="IPR029035">
    <property type="entry name" value="DHS-like_NAD/FAD-binding_dom"/>
</dbReference>
<proteinExistence type="inferred from homology"/>